<organism evidence="2 3">
    <name type="scientific">Protea cynaroides</name>
    <dbReference type="NCBI Taxonomy" id="273540"/>
    <lineage>
        <taxon>Eukaryota</taxon>
        <taxon>Viridiplantae</taxon>
        <taxon>Streptophyta</taxon>
        <taxon>Embryophyta</taxon>
        <taxon>Tracheophyta</taxon>
        <taxon>Spermatophyta</taxon>
        <taxon>Magnoliopsida</taxon>
        <taxon>Proteales</taxon>
        <taxon>Proteaceae</taxon>
        <taxon>Protea</taxon>
    </lineage>
</organism>
<name>A0A9Q0R1D6_9MAGN</name>
<evidence type="ECO:0000313" key="2">
    <source>
        <dbReference type="EMBL" id="KAJ4979350.1"/>
    </source>
</evidence>
<reference evidence="2" key="1">
    <citation type="journal article" date="2023" name="Plant J.">
        <title>The genome of the king protea, Protea cynaroides.</title>
        <authorList>
            <person name="Chang J."/>
            <person name="Duong T.A."/>
            <person name="Schoeman C."/>
            <person name="Ma X."/>
            <person name="Roodt D."/>
            <person name="Barker N."/>
            <person name="Li Z."/>
            <person name="Van de Peer Y."/>
            <person name="Mizrachi E."/>
        </authorList>
    </citation>
    <scope>NUCLEOTIDE SEQUENCE</scope>
    <source>
        <tissue evidence="2">Young leaves</tissue>
    </source>
</reference>
<gene>
    <name evidence="2" type="ORF">NE237_010130</name>
</gene>
<dbReference type="EMBL" id="JAMYWD010000002">
    <property type="protein sequence ID" value="KAJ4979350.1"/>
    <property type="molecule type" value="Genomic_DNA"/>
</dbReference>
<sequence>MGGWRPFVPIDVLGEKRNKILNWQHKFIFVGDKDKRPMPLVNIWGFPKRGKGPYFGFSPLKFPAEATPPLPVVETNFGIEAKIGQDPSRIPIADPSTLSKSGKGKRASEE</sequence>
<dbReference type="Proteomes" id="UP001141806">
    <property type="component" value="Unassembled WGS sequence"/>
</dbReference>
<accession>A0A9Q0R1D6</accession>
<keyword evidence="3" id="KW-1185">Reference proteome</keyword>
<feature type="region of interest" description="Disordered" evidence="1">
    <location>
        <begin position="84"/>
        <end position="110"/>
    </location>
</feature>
<dbReference type="AlphaFoldDB" id="A0A9Q0R1D6"/>
<evidence type="ECO:0000313" key="3">
    <source>
        <dbReference type="Proteomes" id="UP001141806"/>
    </source>
</evidence>
<proteinExistence type="predicted"/>
<evidence type="ECO:0000256" key="1">
    <source>
        <dbReference type="SAM" id="MobiDB-lite"/>
    </source>
</evidence>
<protein>
    <submittedName>
        <fullName evidence="2">Uncharacterized protein</fullName>
    </submittedName>
</protein>
<comment type="caution">
    <text evidence="2">The sequence shown here is derived from an EMBL/GenBank/DDBJ whole genome shotgun (WGS) entry which is preliminary data.</text>
</comment>